<dbReference type="EMBL" id="CYZT01000019">
    <property type="protein sequence ID" value="CUN82764.1"/>
    <property type="molecule type" value="Genomic_DNA"/>
</dbReference>
<evidence type="ECO:0000313" key="1">
    <source>
        <dbReference type="EMBL" id="CUN82764.1"/>
    </source>
</evidence>
<sequence length="63" mass="7479">MAYARRWPECCREVDDDGWGCKTFEIDKGRFCFRLTAIYSEERRGAARKFARGHNTAERLVYI</sequence>
<dbReference type="AlphaFoldDB" id="A0A174A2L9"/>
<dbReference type="Proteomes" id="UP000095746">
    <property type="component" value="Unassembled WGS sequence"/>
</dbReference>
<evidence type="ECO:0000313" key="2">
    <source>
        <dbReference type="Proteomes" id="UP000095746"/>
    </source>
</evidence>
<organism evidence="1 2">
    <name type="scientific">Flavonifractor plautii</name>
    <name type="common">Fusobacterium plautii</name>
    <dbReference type="NCBI Taxonomy" id="292800"/>
    <lineage>
        <taxon>Bacteria</taxon>
        <taxon>Bacillati</taxon>
        <taxon>Bacillota</taxon>
        <taxon>Clostridia</taxon>
        <taxon>Eubacteriales</taxon>
        <taxon>Oscillospiraceae</taxon>
        <taxon>Flavonifractor</taxon>
    </lineage>
</organism>
<reference evidence="1 2" key="1">
    <citation type="submission" date="2015-09" db="EMBL/GenBank/DDBJ databases">
        <authorList>
            <consortium name="Pathogen Informatics"/>
        </authorList>
    </citation>
    <scope>NUCLEOTIDE SEQUENCE [LARGE SCALE GENOMIC DNA]</scope>
    <source>
        <strain evidence="1 2">2789STDY5608854</strain>
    </source>
</reference>
<proteinExistence type="predicted"/>
<name>A0A174A2L9_FLAPL</name>
<gene>
    <name evidence="1" type="ORF">ERS852411_00548</name>
</gene>
<protein>
    <submittedName>
        <fullName evidence="1">Uncharacterized protein</fullName>
    </submittedName>
</protein>
<accession>A0A174A2L9</accession>